<comment type="caution">
    <text evidence="2">The sequence shown here is derived from an EMBL/GenBank/DDBJ whole genome shotgun (WGS) entry which is preliminary data.</text>
</comment>
<evidence type="ECO:0000256" key="1">
    <source>
        <dbReference type="SAM" id="MobiDB-lite"/>
    </source>
</evidence>
<name>A0ABN2AJN0_9ACTN</name>
<protein>
    <submittedName>
        <fullName evidence="2">Uncharacterized protein</fullName>
    </submittedName>
</protein>
<organism evidence="2 3">
    <name type="scientific">Nocardioides humi</name>
    <dbReference type="NCBI Taxonomy" id="449461"/>
    <lineage>
        <taxon>Bacteria</taxon>
        <taxon>Bacillati</taxon>
        <taxon>Actinomycetota</taxon>
        <taxon>Actinomycetes</taxon>
        <taxon>Propionibacteriales</taxon>
        <taxon>Nocardioidaceae</taxon>
        <taxon>Nocardioides</taxon>
    </lineage>
</organism>
<evidence type="ECO:0000313" key="3">
    <source>
        <dbReference type="Proteomes" id="UP001500842"/>
    </source>
</evidence>
<gene>
    <name evidence="2" type="ORF">GCM10009788_25840</name>
</gene>
<reference evidence="2 3" key="1">
    <citation type="journal article" date="2019" name="Int. J. Syst. Evol. Microbiol.">
        <title>The Global Catalogue of Microorganisms (GCM) 10K type strain sequencing project: providing services to taxonomists for standard genome sequencing and annotation.</title>
        <authorList>
            <consortium name="The Broad Institute Genomics Platform"/>
            <consortium name="The Broad Institute Genome Sequencing Center for Infectious Disease"/>
            <person name="Wu L."/>
            <person name="Ma J."/>
        </authorList>
    </citation>
    <scope>NUCLEOTIDE SEQUENCE [LARGE SCALE GENOMIC DNA]</scope>
    <source>
        <strain evidence="2 3">JCM 14942</strain>
    </source>
</reference>
<sequence length="167" mass="17491">MISCDAGSAVAAEIEVIGGTGFYSFIEDGLEHDVWTPFGQPSAPITVGGDRRSSGGVPLAARRGAPVRSARDQLPGQPLWACAPWEPSALPAAVAEPIRCPTLADAGVPLRSPRTAGTSNEDFAAATPDIDRRLRTHLREFERPRGRVAKLAAGDSLGPSLGKRSLP</sequence>
<dbReference type="Proteomes" id="UP001500842">
    <property type="component" value="Unassembled WGS sequence"/>
</dbReference>
<keyword evidence="3" id="KW-1185">Reference proteome</keyword>
<proteinExistence type="predicted"/>
<dbReference type="EMBL" id="BAAAOR010000023">
    <property type="protein sequence ID" value="GAA1520799.1"/>
    <property type="molecule type" value="Genomic_DNA"/>
</dbReference>
<evidence type="ECO:0000313" key="2">
    <source>
        <dbReference type="EMBL" id="GAA1520799.1"/>
    </source>
</evidence>
<accession>A0ABN2AJN0</accession>
<feature type="region of interest" description="Disordered" evidence="1">
    <location>
        <begin position="46"/>
        <end position="72"/>
    </location>
</feature>